<evidence type="ECO:0000313" key="13">
    <source>
        <dbReference type="EMBL" id="CAG8445972.1"/>
    </source>
</evidence>
<feature type="region of interest" description="Disordered" evidence="9">
    <location>
        <begin position="110"/>
        <end position="149"/>
    </location>
</feature>
<dbReference type="InterPro" id="IPR000330">
    <property type="entry name" value="SNF2_N"/>
</dbReference>
<feature type="domain" description="SAM" evidence="10">
    <location>
        <begin position="6"/>
        <end position="55"/>
    </location>
</feature>
<dbReference type="Pfam" id="PF07647">
    <property type="entry name" value="SAM_2"/>
    <property type="match status" value="1"/>
</dbReference>
<feature type="domain" description="Helicase ATP-binding" evidence="11">
    <location>
        <begin position="762"/>
        <end position="958"/>
    </location>
</feature>
<dbReference type="PROSITE" id="PS51194">
    <property type="entry name" value="HELICASE_CTER"/>
    <property type="match status" value="1"/>
</dbReference>
<dbReference type="CDD" id="cd18793">
    <property type="entry name" value="SF2_C_SNF"/>
    <property type="match status" value="1"/>
</dbReference>
<dbReference type="InterPro" id="IPR056026">
    <property type="entry name" value="DUF7607"/>
</dbReference>
<accession>A0A9N8VC40</accession>
<dbReference type="Gene3D" id="3.40.50.300">
    <property type="entry name" value="P-loop containing nucleotide triphosphate hydrolases"/>
    <property type="match status" value="1"/>
</dbReference>
<dbReference type="InterPro" id="IPR001650">
    <property type="entry name" value="Helicase_C-like"/>
</dbReference>
<evidence type="ECO:0000256" key="1">
    <source>
        <dbReference type="ARBA" id="ARBA00004123"/>
    </source>
</evidence>
<name>A0A9N8VC40_9GLOM</name>
<dbReference type="GO" id="GO:0004386">
    <property type="term" value="F:helicase activity"/>
    <property type="evidence" value="ECO:0007669"/>
    <property type="project" value="UniProtKB-KW"/>
</dbReference>
<proteinExistence type="inferred from homology"/>
<dbReference type="InterPro" id="IPR044574">
    <property type="entry name" value="ARIP4-like"/>
</dbReference>
<dbReference type="InterPro" id="IPR049730">
    <property type="entry name" value="SNF2/RAD54-like_C"/>
</dbReference>
<feature type="compositionally biased region" description="Polar residues" evidence="9">
    <location>
        <begin position="536"/>
        <end position="550"/>
    </location>
</feature>
<feature type="compositionally biased region" description="Basic and acidic residues" evidence="9">
    <location>
        <begin position="522"/>
        <end position="531"/>
    </location>
</feature>
<dbReference type="Pfam" id="PF00271">
    <property type="entry name" value="Helicase_C"/>
    <property type="match status" value="1"/>
</dbReference>
<evidence type="ECO:0000256" key="4">
    <source>
        <dbReference type="ARBA" id="ARBA00022801"/>
    </source>
</evidence>
<dbReference type="Pfam" id="PF24580">
    <property type="entry name" value="DUF7607"/>
    <property type="match status" value="1"/>
</dbReference>
<dbReference type="GO" id="GO:0005634">
    <property type="term" value="C:nucleus"/>
    <property type="evidence" value="ECO:0007669"/>
    <property type="project" value="UniProtKB-SubCell"/>
</dbReference>
<feature type="region of interest" description="Disordered" evidence="9">
    <location>
        <begin position="385"/>
        <end position="427"/>
    </location>
</feature>
<dbReference type="Gene3D" id="3.40.50.10810">
    <property type="entry name" value="Tandem AAA-ATPase domain"/>
    <property type="match status" value="1"/>
</dbReference>
<evidence type="ECO:0000256" key="6">
    <source>
        <dbReference type="ARBA" id="ARBA00022840"/>
    </source>
</evidence>
<reference evidence="13" key="1">
    <citation type="submission" date="2021-06" db="EMBL/GenBank/DDBJ databases">
        <authorList>
            <person name="Kallberg Y."/>
            <person name="Tangrot J."/>
            <person name="Rosling A."/>
        </authorList>
    </citation>
    <scope>NUCLEOTIDE SEQUENCE</scope>
    <source>
        <strain evidence="13">MA453B</strain>
    </source>
</reference>
<keyword evidence="4" id="KW-0378">Hydrolase</keyword>
<evidence type="ECO:0000259" key="11">
    <source>
        <dbReference type="PROSITE" id="PS51192"/>
    </source>
</evidence>
<feature type="compositionally biased region" description="Basic and acidic residues" evidence="9">
    <location>
        <begin position="392"/>
        <end position="418"/>
    </location>
</feature>
<keyword evidence="3" id="KW-0547">Nucleotide-binding</keyword>
<keyword evidence="7" id="KW-0238">DNA-binding</keyword>
<dbReference type="OrthoDB" id="2371449at2759"/>
<dbReference type="SUPFAM" id="SSF47769">
    <property type="entry name" value="SAM/Pointed domain"/>
    <property type="match status" value="1"/>
</dbReference>
<dbReference type="InterPro" id="IPR001660">
    <property type="entry name" value="SAM"/>
</dbReference>
<dbReference type="EMBL" id="CAJVPY010000039">
    <property type="protein sequence ID" value="CAG8445972.1"/>
    <property type="molecule type" value="Genomic_DNA"/>
</dbReference>
<comment type="subcellular location">
    <subcellularLocation>
        <location evidence="1">Nucleus</location>
    </subcellularLocation>
</comment>
<comment type="caution">
    <text evidence="13">The sequence shown here is derived from an EMBL/GenBank/DDBJ whole genome shotgun (WGS) entry which is preliminary data.</text>
</comment>
<dbReference type="Gene3D" id="1.10.150.50">
    <property type="entry name" value="Transcription Factor, Ets-1"/>
    <property type="match status" value="1"/>
</dbReference>
<dbReference type="SMART" id="SM00487">
    <property type="entry name" value="DEXDc"/>
    <property type="match status" value="1"/>
</dbReference>
<keyword evidence="5" id="KW-0347">Helicase</keyword>
<dbReference type="CDD" id="cd18007">
    <property type="entry name" value="DEXHc_ATRX-like"/>
    <property type="match status" value="1"/>
</dbReference>
<organism evidence="13 14">
    <name type="scientific">Dentiscutata erythropus</name>
    <dbReference type="NCBI Taxonomy" id="1348616"/>
    <lineage>
        <taxon>Eukaryota</taxon>
        <taxon>Fungi</taxon>
        <taxon>Fungi incertae sedis</taxon>
        <taxon>Mucoromycota</taxon>
        <taxon>Glomeromycotina</taxon>
        <taxon>Glomeromycetes</taxon>
        <taxon>Diversisporales</taxon>
        <taxon>Gigasporaceae</taxon>
        <taxon>Dentiscutata</taxon>
    </lineage>
</organism>
<evidence type="ECO:0000313" key="14">
    <source>
        <dbReference type="Proteomes" id="UP000789405"/>
    </source>
</evidence>
<keyword evidence="8" id="KW-0539">Nucleus</keyword>
<dbReference type="InterPro" id="IPR038718">
    <property type="entry name" value="SNF2-like_sf"/>
</dbReference>
<feature type="region of interest" description="Disordered" evidence="9">
    <location>
        <begin position="460"/>
        <end position="487"/>
    </location>
</feature>
<dbReference type="SMART" id="SM00490">
    <property type="entry name" value="HELICc"/>
    <property type="match status" value="1"/>
</dbReference>
<evidence type="ECO:0000259" key="10">
    <source>
        <dbReference type="PROSITE" id="PS50105"/>
    </source>
</evidence>
<evidence type="ECO:0000256" key="8">
    <source>
        <dbReference type="ARBA" id="ARBA00023242"/>
    </source>
</evidence>
<comment type="similarity">
    <text evidence="2">Belongs to the SNF2/RAD54 helicase family.</text>
</comment>
<dbReference type="PANTHER" id="PTHR45797:SF1">
    <property type="entry name" value="HELICASE ARIP4"/>
    <property type="match status" value="1"/>
</dbReference>
<dbReference type="GO" id="GO:0005524">
    <property type="term" value="F:ATP binding"/>
    <property type="evidence" value="ECO:0007669"/>
    <property type="project" value="UniProtKB-KW"/>
</dbReference>
<keyword evidence="14" id="KW-1185">Reference proteome</keyword>
<evidence type="ECO:0000256" key="2">
    <source>
        <dbReference type="ARBA" id="ARBA00007025"/>
    </source>
</evidence>
<dbReference type="PROSITE" id="PS50105">
    <property type="entry name" value="SAM_DOMAIN"/>
    <property type="match status" value="1"/>
</dbReference>
<evidence type="ECO:0000256" key="9">
    <source>
        <dbReference type="SAM" id="MobiDB-lite"/>
    </source>
</evidence>
<dbReference type="GO" id="GO:0016887">
    <property type="term" value="F:ATP hydrolysis activity"/>
    <property type="evidence" value="ECO:0007669"/>
    <property type="project" value="InterPro"/>
</dbReference>
<dbReference type="InterPro" id="IPR013761">
    <property type="entry name" value="SAM/pointed_sf"/>
</dbReference>
<keyword evidence="6" id="KW-0067">ATP-binding</keyword>
<evidence type="ECO:0000256" key="5">
    <source>
        <dbReference type="ARBA" id="ARBA00022806"/>
    </source>
</evidence>
<feature type="region of interest" description="Disordered" evidence="9">
    <location>
        <begin position="671"/>
        <end position="690"/>
    </location>
</feature>
<dbReference type="PROSITE" id="PS51192">
    <property type="entry name" value="HELICASE_ATP_BIND_1"/>
    <property type="match status" value="1"/>
</dbReference>
<feature type="region of interest" description="Disordered" evidence="9">
    <location>
        <begin position="510"/>
        <end position="550"/>
    </location>
</feature>
<dbReference type="SUPFAM" id="SSF52540">
    <property type="entry name" value="P-loop containing nucleoside triphosphate hydrolases"/>
    <property type="match status" value="2"/>
</dbReference>
<protein>
    <submittedName>
        <fullName evidence="13">21919_t:CDS:1</fullName>
    </submittedName>
</protein>
<evidence type="ECO:0000256" key="7">
    <source>
        <dbReference type="ARBA" id="ARBA00023125"/>
    </source>
</evidence>
<dbReference type="InterPro" id="IPR014001">
    <property type="entry name" value="Helicase_ATP-bd"/>
</dbReference>
<dbReference type="InterPro" id="IPR027417">
    <property type="entry name" value="P-loop_NTPase"/>
</dbReference>
<evidence type="ECO:0000256" key="3">
    <source>
        <dbReference type="ARBA" id="ARBA00022741"/>
    </source>
</evidence>
<evidence type="ECO:0000259" key="12">
    <source>
        <dbReference type="PROSITE" id="PS51194"/>
    </source>
</evidence>
<gene>
    <name evidence="13" type="ORF">DERYTH_LOCUS206</name>
</gene>
<sequence length="1354" mass="157539">MNPEIWSVEEVCDWLRQENFERLIEIFKENNVDGKSLMKINIEKLRRFDVPSKDHYVFLNTRELLRSKAIQGDNPHPPIARLILPPDPSTLLPFESQKEIVDLEDGTDISISNDEMFESDEKSGDEVSSMDLDDDEDLNDEGGLDEDYDSNLSEDLVENVDSSIHLDEEPLSRFRAAPYGAEQFTEDDFKRAEEVKADYGYLRHWMYMEEDELLPVYGESDEENNYISSDLEEEVMEEEEDIKHKGEQSLFIMRNVDDKESEVITSDNLVEPQVDHADQMILDYISSFRKIWEDGELQKIETLRYKYWRKLFPRKQQREPQKVIDELTEQLRKLNHERLPQLINHVKSNIKSKSTLDKDAKRQCGILDPTLRDIYLLEWKVSLAKGPPPPKPDSKPRQKMLKADEEVVDDKDTMNQEHDSDDSYESDFIDDSEITYTEEQLAELREAGIIIEPVGTEVSVAGPLDTSSEQPIDKSGSVNEDKKSPQLLSSVSNVEENHLTRHGEEIEVIILDSDSEDDDNETIEKSDKVPEKVVSTRGSDSAENSKVNNDNDMELDYHQQQEEQRILEVESDELFLKYDPQDLMQEIQSAIFYWHWDEDMKKKSPMAPLINDDFTLYLQLQNAISKSMLSPEAVEELKRVLPLIPEGKLDAREDSDDERYEKNYIGDSDDDDLTYVSGSKSSSRPKKRFRETAEVIEQRKERMALEQGYSRRYAEQEKLADPKDGVIINLGHLENEDHIYITDSLSKKLKPHQIEGVRFLWKNIVMFNKGCVLAHSMGLGKTVQVITFLYTLYTVRSTDSRAICDHLKAFRVLILCPKIVIDNWENEFMSWLNENNLKNAFTVYKLGEIKDYKERRDLINRWQKDEKGGVFLINYDMFRQLVMSEVDDDRRSEFRKYLLNPGPSLVVADEGHILKNKETQLQEALTHLKTPSRIILTGSPLQNNLIEYWCTINFVCPNYLGSLEDFKRVYINPIEHGLYESADSQEKKTSRKMLFVLSRIIEDIVHRRNVSILERELPPKSEFLITCRMMNRQLMLYKSLIEKLSAVGAGGQVIRYADLLSILCNHPSIFFNTLDKENKNLTDNNTIIPVNESKTVREYMHHICREYKGLDEISESSKMQILKEILIKCEQIGDKVIIFSKSIPTLNYIERMILKNGTYIRIDGETQTKERQRSIDSFNKSKFWKVALISIKTGGLGVNMYGANRVILVDGEWNPSFAEQAIGRVYRYNQKKAVYVYRFITNGTFEDKLFIRNIHKMGLSLRVVDQRNLSSMLSKQDVNSDFYVIPDSNIVCKLPEKLDFGDKVLENIAGRNRDRIIDIQRMNIYFNEDQYNLDNEDVLHAQRLLEEEKSRLQI</sequence>
<dbReference type="GO" id="GO:0003677">
    <property type="term" value="F:DNA binding"/>
    <property type="evidence" value="ECO:0007669"/>
    <property type="project" value="UniProtKB-KW"/>
</dbReference>
<dbReference type="PANTHER" id="PTHR45797">
    <property type="entry name" value="RAD54-LIKE"/>
    <property type="match status" value="1"/>
</dbReference>
<feature type="domain" description="Helicase C-terminal" evidence="12">
    <location>
        <begin position="1121"/>
        <end position="1275"/>
    </location>
</feature>
<feature type="compositionally biased region" description="Acidic residues" evidence="9">
    <location>
        <begin position="131"/>
        <end position="149"/>
    </location>
</feature>
<dbReference type="Proteomes" id="UP000789405">
    <property type="component" value="Unassembled WGS sequence"/>
</dbReference>
<dbReference type="Pfam" id="PF00176">
    <property type="entry name" value="SNF2-rel_dom"/>
    <property type="match status" value="1"/>
</dbReference>
<dbReference type="SMART" id="SM00454">
    <property type="entry name" value="SAM"/>
    <property type="match status" value="1"/>
</dbReference>